<dbReference type="InterPro" id="IPR005467">
    <property type="entry name" value="His_kinase_dom"/>
</dbReference>
<feature type="transmembrane region" description="Helical" evidence="9">
    <location>
        <begin position="91"/>
        <end position="117"/>
    </location>
</feature>
<dbReference type="InterPro" id="IPR003594">
    <property type="entry name" value="HATPase_dom"/>
</dbReference>
<keyword evidence="9" id="KW-0812">Transmembrane</keyword>
<keyword evidence="6 11" id="KW-0418">Kinase</keyword>
<evidence type="ECO:0000313" key="11">
    <source>
        <dbReference type="EMBL" id="TRZ39267.1"/>
    </source>
</evidence>
<feature type="transmembrane region" description="Helical" evidence="9">
    <location>
        <begin position="123"/>
        <end position="144"/>
    </location>
</feature>
<dbReference type="PANTHER" id="PTHR43065:SF10">
    <property type="entry name" value="PEROXIDE STRESS-ACTIVATED HISTIDINE KINASE MAK3"/>
    <property type="match status" value="1"/>
</dbReference>
<proteinExistence type="predicted"/>
<dbReference type="EC" id="2.7.13.3" evidence="2"/>
<feature type="transmembrane region" description="Helical" evidence="9">
    <location>
        <begin position="156"/>
        <end position="179"/>
    </location>
</feature>
<evidence type="ECO:0000256" key="4">
    <source>
        <dbReference type="ARBA" id="ARBA00022679"/>
    </source>
</evidence>
<evidence type="ECO:0000256" key="1">
    <source>
        <dbReference type="ARBA" id="ARBA00000085"/>
    </source>
</evidence>
<dbReference type="GO" id="GO:0000160">
    <property type="term" value="P:phosphorelay signal transduction system"/>
    <property type="evidence" value="ECO:0007669"/>
    <property type="project" value="UniProtKB-KW"/>
</dbReference>
<dbReference type="Proteomes" id="UP000319837">
    <property type="component" value="Plasmid unnamed2"/>
</dbReference>
<dbReference type="GO" id="GO:0004673">
    <property type="term" value="F:protein histidine kinase activity"/>
    <property type="evidence" value="ECO:0007669"/>
    <property type="project" value="UniProtKB-EC"/>
</dbReference>
<name>A0A553SQK9_NIACI</name>
<accession>A0A553SQK9</accession>
<dbReference type="InterPro" id="IPR036890">
    <property type="entry name" value="HATPase_C_sf"/>
</dbReference>
<keyword evidence="3" id="KW-0597">Phosphoprotein</keyword>
<evidence type="ECO:0000256" key="9">
    <source>
        <dbReference type="SAM" id="Phobius"/>
    </source>
</evidence>
<feature type="transmembrane region" description="Helical" evidence="9">
    <location>
        <begin position="53"/>
        <end position="79"/>
    </location>
</feature>
<gene>
    <name evidence="11" type="ORF">CEQ21_07825</name>
</gene>
<sequence length="458" mass="52224">MISFVLLSWLMAFILLLVNIKQDKTRWGSYIGFCEGFGGLGIVLGKGADRPEWLIIMDSISTSIGHFWTPYIILIFGLLYSDAIKSKKMKFVSKIILVIPTILAYTPIFSFSLYPVFETNFPLIAIWIIPYILITCVLLTFAAFREKRKTIKNHKIITCIIVIPLFIFVMLTNVILPAFGVRGGWQLNPLIMITEFLFFIYFGSRYGFLGVKIKFEKQRLSSTMQAVTSGTTLLNHTIKNEIGKIDLLTNELKENVSKDAIENVDLILKSTNHMMELTSRIQGKLDIMQLKESKFLISHLIQSSIDLMKPHLFCVKVIKNLEADFEVYGDFIHLEETCLNIMKNAIEAMNKNGTMLIKVYQYKKNLCIEFSDDGKGIEKENLTKIIEPFYSTKKEVGNYGLGLTYCYNVLAKHGGDIEIESQLNLGTTIKLLLPKKRILKIWPKKNSINKLSGEITYG</sequence>
<protein>
    <recommendedName>
        <fullName evidence="2">histidine kinase</fullName>
        <ecNumber evidence="2">2.7.13.3</ecNumber>
    </recommendedName>
</protein>
<keyword evidence="9" id="KW-1133">Transmembrane helix</keyword>
<dbReference type="PRINTS" id="PR00344">
    <property type="entry name" value="BCTRLSENSOR"/>
</dbReference>
<dbReference type="SMART" id="SM00387">
    <property type="entry name" value="HATPase_c"/>
    <property type="match status" value="1"/>
</dbReference>
<keyword evidence="9" id="KW-0472">Membrane</keyword>
<dbReference type="EMBL" id="RIBP01000003">
    <property type="protein sequence ID" value="TRZ39267.1"/>
    <property type="molecule type" value="Genomic_DNA"/>
</dbReference>
<evidence type="ECO:0000259" key="10">
    <source>
        <dbReference type="PROSITE" id="PS50109"/>
    </source>
</evidence>
<keyword evidence="8" id="KW-0902">Two-component regulatory system</keyword>
<evidence type="ECO:0000256" key="5">
    <source>
        <dbReference type="ARBA" id="ARBA00022741"/>
    </source>
</evidence>
<reference evidence="11" key="1">
    <citation type="submission" date="2018-10" db="EMBL/GenBank/DDBJ databases">
        <title>FDA dAtabase for Regulatory Grade micrObial Sequences (FDA-ARGOS): Supporting development and validation of Infectious Disease Dx tests.</title>
        <authorList>
            <person name="Minogue T."/>
            <person name="Wolcott M."/>
            <person name="Wasieloski L."/>
            <person name="Aguilar W."/>
            <person name="Moore D."/>
            <person name="Tallon L.J."/>
            <person name="Sadzewicz L."/>
            <person name="Sengamalay N."/>
            <person name="Ott S."/>
            <person name="Godinez A."/>
            <person name="Nagaraj S."/>
            <person name="Vavikolanu K."/>
            <person name="Vyas G."/>
            <person name="Nadendla S."/>
            <person name="Aluvathingal J."/>
            <person name="Sichtig H."/>
        </authorList>
    </citation>
    <scope>NUCLEOTIDE SEQUENCE</scope>
    <source>
        <strain evidence="11">FDAARGOS_343</strain>
        <plasmid evidence="11">unnamed2</plasmid>
    </source>
</reference>
<organism evidence="11">
    <name type="scientific">Niallia circulans</name>
    <name type="common">Bacillus circulans</name>
    <dbReference type="NCBI Taxonomy" id="1397"/>
    <lineage>
        <taxon>Bacteria</taxon>
        <taxon>Bacillati</taxon>
        <taxon>Bacillota</taxon>
        <taxon>Bacilli</taxon>
        <taxon>Bacillales</taxon>
        <taxon>Bacillaceae</taxon>
        <taxon>Niallia</taxon>
    </lineage>
</organism>
<feature type="domain" description="Histidine kinase" evidence="10">
    <location>
        <begin position="233"/>
        <end position="437"/>
    </location>
</feature>
<evidence type="ECO:0000256" key="6">
    <source>
        <dbReference type="ARBA" id="ARBA00022777"/>
    </source>
</evidence>
<keyword evidence="4" id="KW-0808">Transferase</keyword>
<evidence type="ECO:0000256" key="2">
    <source>
        <dbReference type="ARBA" id="ARBA00012438"/>
    </source>
</evidence>
<evidence type="ECO:0000256" key="8">
    <source>
        <dbReference type="ARBA" id="ARBA00023012"/>
    </source>
</evidence>
<dbReference type="PANTHER" id="PTHR43065">
    <property type="entry name" value="SENSOR HISTIDINE KINASE"/>
    <property type="match status" value="1"/>
</dbReference>
<feature type="transmembrane region" description="Helical" evidence="9">
    <location>
        <begin position="191"/>
        <end position="211"/>
    </location>
</feature>
<comment type="caution">
    <text evidence="11">The sequence shown here is derived from an EMBL/GenBank/DDBJ whole genome shotgun (WGS) entry which is preliminary data.</text>
</comment>
<dbReference type="RefSeq" id="WP_185762845.1">
    <property type="nucleotide sequence ID" value="NZ_CM017506.1"/>
</dbReference>
<dbReference type="InterPro" id="IPR004358">
    <property type="entry name" value="Sig_transdc_His_kin-like_C"/>
</dbReference>
<keyword evidence="11" id="KW-0614">Plasmid</keyword>
<dbReference type="PROSITE" id="PS50109">
    <property type="entry name" value="HIS_KIN"/>
    <property type="match status" value="1"/>
</dbReference>
<dbReference type="Pfam" id="PF02518">
    <property type="entry name" value="HATPase_c"/>
    <property type="match status" value="1"/>
</dbReference>
<evidence type="ECO:0000256" key="7">
    <source>
        <dbReference type="ARBA" id="ARBA00022840"/>
    </source>
</evidence>
<dbReference type="SUPFAM" id="SSF55874">
    <property type="entry name" value="ATPase domain of HSP90 chaperone/DNA topoisomerase II/histidine kinase"/>
    <property type="match status" value="1"/>
</dbReference>
<dbReference type="Gene3D" id="3.30.565.10">
    <property type="entry name" value="Histidine kinase-like ATPase, C-terminal domain"/>
    <property type="match status" value="1"/>
</dbReference>
<keyword evidence="7" id="KW-0067">ATP-binding</keyword>
<comment type="catalytic activity">
    <reaction evidence="1">
        <text>ATP + protein L-histidine = ADP + protein N-phospho-L-histidine.</text>
        <dbReference type="EC" id="2.7.13.3"/>
    </reaction>
</comment>
<evidence type="ECO:0000256" key="3">
    <source>
        <dbReference type="ARBA" id="ARBA00022553"/>
    </source>
</evidence>
<keyword evidence="5" id="KW-0547">Nucleotide-binding</keyword>
<geneLocation type="plasmid" evidence="11">
    <name>unnamed2</name>
</geneLocation>
<dbReference type="GO" id="GO:0005524">
    <property type="term" value="F:ATP binding"/>
    <property type="evidence" value="ECO:0007669"/>
    <property type="project" value="UniProtKB-KW"/>
</dbReference>
<dbReference type="AlphaFoldDB" id="A0A553SQK9"/>